<dbReference type="PROSITE" id="PS00232">
    <property type="entry name" value="CADHERIN_1"/>
    <property type="match status" value="3"/>
</dbReference>
<dbReference type="InterPro" id="IPR050174">
    <property type="entry name" value="Protocadherin/Cadherin-CA"/>
</dbReference>
<dbReference type="InterPro" id="IPR002126">
    <property type="entry name" value="Cadherin-like_dom"/>
</dbReference>
<evidence type="ECO:0000256" key="4">
    <source>
        <dbReference type="ARBA" id="ARBA00022837"/>
    </source>
</evidence>
<feature type="non-terminal residue" evidence="12">
    <location>
        <position position="572"/>
    </location>
</feature>
<keyword evidence="13" id="KW-1185">Reference proteome</keyword>
<evidence type="ECO:0000256" key="1">
    <source>
        <dbReference type="ARBA" id="ARBA00004167"/>
    </source>
</evidence>
<keyword evidence="5" id="KW-0130">Cell adhesion</keyword>
<evidence type="ECO:0000313" key="12">
    <source>
        <dbReference type="EMBL" id="MED6243863.1"/>
    </source>
</evidence>
<feature type="signal peptide" evidence="10">
    <location>
        <begin position="1"/>
        <end position="28"/>
    </location>
</feature>
<evidence type="ECO:0000256" key="8">
    <source>
        <dbReference type="ARBA" id="ARBA00023180"/>
    </source>
</evidence>
<name>A0ABU7B0U3_9TELE</name>
<dbReference type="CDD" id="cd11304">
    <property type="entry name" value="Cadherin_repeat"/>
    <property type="match status" value="5"/>
</dbReference>
<dbReference type="PANTHER" id="PTHR24028">
    <property type="entry name" value="CADHERIN-87A"/>
    <property type="match status" value="1"/>
</dbReference>
<dbReference type="SMART" id="SM00112">
    <property type="entry name" value="CA"/>
    <property type="match status" value="5"/>
</dbReference>
<feature type="domain" description="Cadherin" evidence="11">
    <location>
        <begin position="133"/>
        <end position="239"/>
    </location>
</feature>
<comment type="subcellular location">
    <subcellularLocation>
        <location evidence="1">Membrane</location>
        <topology evidence="1">Single-pass membrane protein</topology>
    </subcellularLocation>
</comment>
<accession>A0ABU7B0U3</accession>
<feature type="chain" id="PRO_5046159036" description="Cadherin domain-containing protein" evidence="10">
    <location>
        <begin position="29"/>
        <end position="572"/>
    </location>
</feature>
<gene>
    <name evidence="12" type="ORF">ATANTOWER_028651</name>
</gene>
<protein>
    <recommendedName>
        <fullName evidence="11">Cadherin domain-containing protein</fullName>
    </recommendedName>
</protein>
<evidence type="ECO:0000256" key="5">
    <source>
        <dbReference type="ARBA" id="ARBA00022889"/>
    </source>
</evidence>
<dbReference type="InterPro" id="IPR020894">
    <property type="entry name" value="Cadherin_CS"/>
</dbReference>
<dbReference type="PROSITE" id="PS50268">
    <property type="entry name" value="CADHERIN_2"/>
    <property type="match status" value="5"/>
</dbReference>
<dbReference type="Proteomes" id="UP001345963">
    <property type="component" value="Unassembled WGS sequence"/>
</dbReference>
<dbReference type="Pfam" id="PF08266">
    <property type="entry name" value="Cadherin_2"/>
    <property type="match status" value="1"/>
</dbReference>
<evidence type="ECO:0000259" key="11">
    <source>
        <dbReference type="PROSITE" id="PS50268"/>
    </source>
</evidence>
<dbReference type="InterPro" id="IPR013164">
    <property type="entry name" value="Cadherin_N"/>
</dbReference>
<keyword evidence="8" id="KW-0325">Glycoprotein</keyword>
<evidence type="ECO:0000256" key="9">
    <source>
        <dbReference type="PROSITE-ProRule" id="PRU00043"/>
    </source>
</evidence>
<dbReference type="EMBL" id="JAHUTI010036740">
    <property type="protein sequence ID" value="MED6243863.1"/>
    <property type="molecule type" value="Genomic_DNA"/>
</dbReference>
<sequence>MHLVDRPSLIWIFFLPALLDCYSDPVSGQLTYTVAEESRIGTVLGNTAKDLNINVQDLETRMFQIVAGSKKKYFEVNLNTGALYVNERIDREQLCGEEPKCSLSVEAVINNPLKLYRIEIVVLDVNDNSPIFPSMSQMINITESTAAGAKFPLKRAHDADVEKNSVNTYKLSQNEYFSLNIHKGKSMTVELILQKVLDREKQSLIQLTLTAIDGGTPVKSGSMTITVNVLDVNDNPPVFSQTLYKINVYENVKIGTSIITLNATDLDAGQNGQILYSLIEIDQGKQTNFFTISEKNGTITNIKNIDFEENIAFEIQVQANDRANSPLTSNAKLLIEVLDVNDNAPEITVTSLLNTVKEDAAIGTAIALVSVSDKDGGRNGVVSCEISNEVPFKLESNYKNYYSLVVNGALDRETAPHYNISIIATDEGSPALSSTSVIIVHVSDVNDNKPHFTEDTINIFMKENSPTGAVIKTVSAVDADTDQNGQVSYSLVHDNSNPLPLRSMMSINSETGDIISLQSFNYEELKTFQFKVQATDSGVPPLSSNVTVNVLILDENDNNPTILAPYSEHGSV</sequence>
<dbReference type="Gene3D" id="2.60.40.60">
    <property type="entry name" value="Cadherins"/>
    <property type="match status" value="5"/>
</dbReference>
<keyword evidence="10" id="KW-0732">Signal</keyword>
<feature type="domain" description="Cadherin" evidence="11">
    <location>
        <begin position="26"/>
        <end position="132"/>
    </location>
</feature>
<dbReference type="SUPFAM" id="SSF49313">
    <property type="entry name" value="Cadherin-like"/>
    <property type="match status" value="5"/>
</dbReference>
<evidence type="ECO:0000256" key="3">
    <source>
        <dbReference type="ARBA" id="ARBA00022737"/>
    </source>
</evidence>
<feature type="domain" description="Cadherin" evidence="11">
    <location>
        <begin position="453"/>
        <end position="562"/>
    </location>
</feature>
<evidence type="ECO:0000313" key="13">
    <source>
        <dbReference type="Proteomes" id="UP001345963"/>
    </source>
</evidence>
<proteinExistence type="predicted"/>
<dbReference type="PANTHER" id="PTHR24028:SF287">
    <property type="entry name" value="CADHERIN-RELATED NEURONAL RECEPTOR VARIABLE 1-RELATED"/>
    <property type="match status" value="1"/>
</dbReference>
<feature type="domain" description="Cadherin" evidence="11">
    <location>
        <begin position="348"/>
        <end position="452"/>
    </location>
</feature>
<dbReference type="InterPro" id="IPR015919">
    <property type="entry name" value="Cadherin-like_sf"/>
</dbReference>
<feature type="domain" description="Cadherin" evidence="11">
    <location>
        <begin position="240"/>
        <end position="347"/>
    </location>
</feature>
<keyword evidence="7" id="KW-0472">Membrane</keyword>
<comment type="caution">
    <text evidence="12">The sequence shown here is derived from an EMBL/GenBank/DDBJ whole genome shotgun (WGS) entry which is preliminary data.</text>
</comment>
<reference evidence="12 13" key="1">
    <citation type="submission" date="2021-07" db="EMBL/GenBank/DDBJ databases">
        <authorList>
            <person name="Palmer J.M."/>
        </authorList>
    </citation>
    <scope>NUCLEOTIDE SEQUENCE [LARGE SCALE GENOMIC DNA]</scope>
    <source>
        <strain evidence="12 13">AT_MEX2019</strain>
        <tissue evidence="12">Muscle</tissue>
    </source>
</reference>
<evidence type="ECO:0000256" key="6">
    <source>
        <dbReference type="ARBA" id="ARBA00022989"/>
    </source>
</evidence>
<keyword evidence="4 9" id="KW-0106">Calcium</keyword>
<keyword evidence="2" id="KW-0812">Transmembrane</keyword>
<keyword evidence="6" id="KW-1133">Transmembrane helix</keyword>
<keyword evidence="3" id="KW-0677">Repeat</keyword>
<evidence type="ECO:0000256" key="10">
    <source>
        <dbReference type="SAM" id="SignalP"/>
    </source>
</evidence>
<evidence type="ECO:0000256" key="2">
    <source>
        <dbReference type="ARBA" id="ARBA00022692"/>
    </source>
</evidence>
<organism evidence="12 13">
    <name type="scientific">Ataeniobius toweri</name>
    <dbReference type="NCBI Taxonomy" id="208326"/>
    <lineage>
        <taxon>Eukaryota</taxon>
        <taxon>Metazoa</taxon>
        <taxon>Chordata</taxon>
        <taxon>Craniata</taxon>
        <taxon>Vertebrata</taxon>
        <taxon>Euteleostomi</taxon>
        <taxon>Actinopterygii</taxon>
        <taxon>Neopterygii</taxon>
        <taxon>Teleostei</taxon>
        <taxon>Neoteleostei</taxon>
        <taxon>Acanthomorphata</taxon>
        <taxon>Ovalentaria</taxon>
        <taxon>Atherinomorphae</taxon>
        <taxon>Cyprinodontiformes</taxon>
        <taxon>Goodeidae</taxon>
        <taxon>Ataeniobius</taxon>
    </lineage>
</organism>
<dbReference type="Pfam" id="PF00028">
    <property type="entry name" value="Cadherin"/>
    <property type="match status" value="4"/>
</dbReference>
<dbReference type="PRINTS" id="PR00205">
    <property type="entry name" value="CADHERIN"/>
</dbReference>
<evidence type="ECO:0000256" key="7">
    <source>
        <dbReference type="ARBA" id="ARBA00023136"/>
    </source>
</evidence>